<evidence type="ECO:0000256" key="3">
    <source>
        <dbReference type="ARBA" id="ARBA00012438"/>
    </source>
</evidence>
<dbReference type="SMART" id="SM00304">
    <property type="entry name" value="HAMP"/>
    <property type="match status" value="1"/>
</dbReference>
<dbReference type="Gene3D" id="1.10.287.130">
    <property type="match status" value="1"/>
</dbReference>
<dbReference type="Pfam" id="PF00672">
    <property type="entry name" value="HAMP"/>
    <property type="match status" value="1"/>
</dbReference>
<evidence type="ECO:0000256" key="2">
    <source>
        <dbReference type="ARBA" id="ARBA00004651"/>
    </source>
</evidence>
<dbReference type="PROSITE" id="PS50885">
    <property type="entry name" value="HAMP"/>
    <property type="match status" value="1"/>
</dbReference>
<evidence type="ECO:0000256" key="4">
    <source>
        <dbReference type="ARBA" id="ARBA00022475"/>
    </source>
</evidence>
<feature type="transmembrane region" description="Helical" evidence="15">
    <location>
        <begin position="125"/>
        <end position="147"/>
    </location>
</feature>
<keyword evidence="11 15" id="KW-1133">Transmembrane helix</keyword>
<dbReference type="Pfam" id="PF00512">
    <property type="entry name" value="HisKA"/>
    <property type="match status" value="1"/>
</dbReference>
<keyword evidence="13 15" id="KW-0472">Membrane</keyword>
<dbReference type="InterPro" id="IPR005467">
    <property type="entry name" value="His_kinase_dom"/>
</dbReference>
<keyword evidence="12" id="KW-0902">Two-component regulatory system</keyword>
<dbReference type="EC" id="2.7.13.3" evidence="3"/>
<comment type="catalytic activity">
    <reaction evidence="1">
        <text>ATP + protein L-histidine = ADP + protein N-phospho-L-histidine.</text>
        <dbReference type="EC" id="2.7.13.3"/>
    </reaction>
</comment>
<feature type="domain" description="Histidine kinase" evidence="16">
    <location>
        <begin position="207"/>
        <end position="419"/>
    </location>
</feature>
<feature type="compositionally biased region" description="Basic and acidic residues" evidence="14">
    <location>
        <begin position="423"/>
        <end position="439"/>
    </location>
</feature>
<evidence type="ECO:0000259" key="16">
    <source>
        <dbReference type="PROSITE" id="PS50109"/>
    </source>
</evidence>
<dbReference type="InterPro" id="IPR036097">
    <property type="entry name" value="HisK_dim/P_sf"/>
</dbReference>
<dbReference type="EMBL" id="FMTM01000018">
    <property type="protein sequence ID" value="SCW88953.1"/>
    <property type="molecule type" value="Genomic_DNA"/>
</dbReference>
<dbReference type="RefSeq" id="WP_092588534.1">
    <property type="nucleotide sequence ID" value="NZ_FMTM01000018.1"/>
</dbReference>
<evidence type="ECO:0000256" key="10">
    <source>
        <dbReference type="ARBA" id="ARBA00022840"/>
    </source>
</evidence>
<evidence type="ECO:0000256" key="11">
    <source>
        <dbReference type="ARBA" id="ARBA00022989"/>
    </source>
</evidence>
<evidence type="ECO:0000256" key="14">
    <source>
        <dbReference type="SAM" id="MobiDB-lite"/>
    </source>
</evidence>
<dbReference type="SMART" id="SM00387">
    <property type="entry name" value="HATPase_c"/>
    <property type="match status" value="1"/>
</dbReference>
<dbReference type="GO" id="GO:0005524">
    <property type="term" value="F:ATP binding"/>
    <property type="evidence" value="ECO:0007669"/>
    <property type="project" value="UniProtKB-KW"/>
</dbReference>
<evidence type="ECO:0000256" key="5">
    <source>
        <dbReference type="ARBA" id="ARBA00022553"/>
    </source>
</evidence>
<dbReference type="PANTHER" id="PTHR45528:SF1">
    <property type="entry name" value="SENSOR HISTIDINE KINASE CPXA"/>
    <property type="match status" value="1"/>
</dbReference>
<dbReference type="Pfam" id="PF02518">
    <property type="entry name" value="HATPase_c"/>
    <property type="match status" value="1"/>
</dbReference>
<keyword evidence="10" id="KW-0067">ATP-binding</keyword>
<evidence type="ECO:0000313" key="19">
    <source>
        <dbReference type="Proteomes" id="UP000199542"/>
    </source>
</evidence>
<proteinExistence type="predicted"/>
<dbReference type="Gene3D" id="3.30.565.10">
    <property type="entry name" value="Histidine kinase-like ATPase, C-terminal domain"/>
    <property type="match status" value="1"/>
</dbReference>
<evidence type="ECO:0000256" key="15">
    <source>
        <dbReference type="SAM" id="Phobius"/>
    </source>
</evidence>
<evidence type="ECO:0000256" key="13">
    <source>
        <dbReference type="ARBA" id="ARBA00023136"/>
    </source>
</evidence>
<dbReference type="Proteomes" id="UP000199542">
    <property type="component" value="Unassembled WGS sequence"/>
</dbReference>
<dbReference type="CDD" id="cd06225">
    <property type="entry name" value="HAMP"/>
    <property type="match status" value="1"/>
</dbReference>
<name>A0A1G4U5M8_9HYPH</name>
<dbReference type="GO" id="GO:0005886">
    <property type="term" value="C:plasma membrane"/>
    <property type="evidence" value="ECO:0007669"/>
    <property type="project" value="UniProtKB-SubCell"/>
</dbReference>
<dbReference type="InterPro" id="IPR003594">
    <property type="entry name" value="HATPase_dom"/>
</dbReference>
<gene>
    <name evidence="18" type="ORF">SAMN02927900_06175</name>
</gene>
<feature type="domain" description="HAMP" evidence="17">
    <location>
        <begin position="144"/>
        <end position="199"/>
    </location>
</feature>
<dbReference type="SUPFAM" id="SSF158472">
    <property type="entry name" value="HAMP domain-like"/>
    <property type="match status" value="1"/>
</dbReference>
<dbReference type="InterPro" id="IPR003661">
    <property type="entry name" value="HisK_dim/P_dom"/>
</dbReference>
<keyword evidence="6" id="KW-0808">Transferase</keyword>
<keyword evidence="9" id="KW-0418">Kinase</keyword>
<dbReference type="PROSITE" id="PS50109">
    <property type="entry name" value="HIS_KIN"/>
    <property type="match status" value="1"/>
</dbReference>
<dbReference type="SUPFAM" id="SSF55874">
    <property type="entry name" value="ATPase domain of HSP90 chaperone/DNA topoisomerase II/histidine kinase"/>
    <property type="match status" value="1"/>
</dbReference>
<dbReference type="SUPFAM" id="SSF47384">
    <property type="entry name" value="Homodimeric domain of signal transducing histidine kinase"/>
    <property type="match status" value="1"/>
</dbReference>
<sequence length="439" mass="48376">MPRLFWKFFTTIWLTLAATVTVIILLVNYFQTVPFARELELREQEFILNLTANVLAKDGEDASARLVRASEDTVPLGLTISKAAESGACANENIVDTRFIVKDGVCYRISVSGQASLVFDYLALLMPWIAIFVSSTIAAAALARYLIRPVVHLRDGLSALAHGRFNVRIGDKMAGRRDEVTALAHDFDSTAARLQELQEAQQRLFHDVSHELRSPLSRLQAAVGVLRQSPAKLGAMLDRMDREVERLDALVGEVLTLARLTAGSSLPLKTQTLDVIDLLNEILGDAAFEAQAREVSITASVDGIFLAEVEGELIYRALENVVRNAIKYTAEHSQISVLCETTADLLKVCVMDQGPGVRRDELERIFQPFSRGNEAVSRGGYGLGLAITRQAIERHGGRVYASLPDAGGLAITIELPRKPTRHGQTDEKSELDRSTKRKR</sequence>
<evidence type="ECO:0000256" key="1">
    <source>
        <dbReference type="ARBA" id="ARBA00000085"/>
    </source>
</evidence>
<keyword evidence="7 15" id="KW-0812">Transmembrane</keyword>
<dbReference type="PRINTS" id="PR00344">
    <property type="entry name" value="BCTRLSENSOR"/>
</dbReference>
<dbReference type="GO" id="GO:0000155">
    <property type="term" value="F:phosphorelay sensor kinase activity"/>
    <property type="evidence" value="ECO:0007669"/>
    <property type="project" value="InterPro"/>
</dbReference>
<dbReference type="InterPro" id="IPR003660">
    <property type="entry name" value="HAMP_dom"/>
</dbReference>
<dbReference type="CDD" id="cd00082">
    <property type="entry name" value="HisKA"/>
    <property type="match status" value="1"/>
</dbReference>
<dbReference type="InterPro" id="IPR050398">
    <property type="entry name" value="HssS/ArlS-like"/>
</dbReference>
<evidence type="ECO:0000259" key="17">
    <source>
        <dbReference type="PROSITE" id="PS50885"/>
    </source>
</evidence>
<comment type="subcellular location">
    <subcellularLocation>
        <location evidence="2">Cell membrane</location>
        <topology evidence="2">Multi-pass membrane protein</topology>
    </subcellularLocation>
</comment>
<protein>
    <recommendedName>
        <fullName evidence="3">histidine kinase</fullName>
        <ecNumber evidence="3">2.7.13.3</ecNumber>
    </recommendedName>
</protein>
<keyword evidence="5" id="KW-0597">Phosphoprotein</keyword>
<dbReference type="SMART" id="SM00388">
    <property type="entry name" value="HisKA"/>
    <property type="match status" value="1"/>
</dbReference>
<dbReference type="AlphaFoldDB" id="A0A1G4U5M8"/>
<keyword evidence="4" id="KW-1003">Cell membrane</keyword>
<evidence type="ECO:0000256" key="6">
    <source>
        <dbReference type="ARBA" id="ARBA00022679"/>
    </source>
</evidence>
<organism evidence="18 19">
    <name type="scientific">Rhizobium mongolense subsp. loessense</name>
    <dbReference type="NCBI Taxonomy" id="158890"/>
    <lineage>
        <taxon>Bacteria</taxon>
        <taxon>Pseudomonadati</taxon>
        <taxon>Pseudomonadota</taxon>
        <taxon>Alphaproteobacteria</taxon>
        <taxon>Hyphomicrobiales</taxon>
        <taxon>Rhizobiaceae</taxon>
        <taxon>Rhizobium/Agrobacterium group</taxon>
        <taxon>Rhizobium</taxon>
    </lineage>
</organism>
<dbReference type="InterPro" id="IPR004358">
    <property type="entry name" value="Sig_transdc_His_kin-like_C"/>
</dbReference>
<feature type="transmembrane region" description="Helical" evidence="15">
    <location>
        <begin position="12"/>
        <end position="30"/>
    </location>
</feature>
<evidence type="ECO:0000313" key="18">
    <source>
        <dbReference type="EMBL" id="SCW88953.1"/>
    </source>
</evidence>
<feature type="region of interest" description="Disordered" evidence="14">
    <location>
        <begin position="414"/>
        <end position="439"/>
    </location>
</feature>
<keyword evidence="8" id="KW-0547">Nucleotide-binding</keyword>
<evidence type="ECO:0000256" key="8">
    <source>
        <dbReference type="ARBA" id="ARBA00022741"/>
    </source>
</evidence>
<dbReference type="InterPro" id="IPR036890">
    <property type="entry name" value="HATPase_C_sf"/>
</dbReference>
<evidence type="ECO:0000256" key="7">
    <source>
        <dbReference type="ARBA" id="ARBA00022692"/>
    </source>
</evidence>
<accession>A0A1G4U5M8</accession>
<evidence type="ECO:0000256" key="9">
    <source>
        <dbReference type="ARBA" id="ARBA00022777"/>
    </source>
</evidence>
<dbReference type="Gene3D" id="1.10.8.500">
    <property type="entry name" value="HAMP domain in histidine kinase"/>
    <property type="match status" value="1"/>
</dbReference>
<evidence type="ECO:0000256" key="12">
    <source>
        <dbReference type="ARBA" id="ARBA00023012"/>
    </source>
</evidence>
<dbReference type="PANTHER" id="PTHR45528">
    <property type="entry name" value="SENSOR HISTIDINE KINASE CPXA"/>
    <property type="match status" value="1"/>
</dbReference>
<reference evidence="18 19" key="1">
    <citation type="submission" date="2016-10" db="EMBL/GenBank/DDBJ databases">
        <authorList>
            <person name="de Groot N.N."/>
        </authorList>
    </citation>
    <scope>NUCLEOTIDE SEQUENCE [LARGE SCALE GENOMIC DNA]</scope>
    <source>
        <strain evidence="18 19">CGMCC 1.3401</strain>
    </source>
</reference>